<dbReference type="InterPro" id="IPR008407">
    <property type="entry name" value="Brnchd-chn_aa_trnsp_AzlD"/>
</dbReference>
<dbReference type="PIRSF" id="PIRSF003203">
    <property type="entry name" value="AzlD"/>
    <property type="match status" value="1"/>
</dbReference>
<dbReference type="Pfam" id="PF05437">
    <property type="entry name" value="AzlD"/>
    <property type="match status" value="1"/>
</dbReference>
<accession>A0ABN1UIM5</accession>
<feature type="transmembrane region" description="Helical" evidence="1">
    <location>
        <begin position="72"/>
        <end position="88"/>
    </location>
</feature>
<proteinExistence type="predicted"/>
<dbReference type="Proteomes" id="UP001501371">
    <property type="component" value="Unassembled WGS sequence"/>
</dbReference>
<evidence type="ECO:0000256" key="1">
    <source>
        <dbReference type="SAM" id="Phobius"/>
    </source>
</evidence>
<reference evidence="2 3" key="1">
    <citation type="journal article" date="2019" name="Int. J. Syst. Evol. Microbiol.">
        <title>The Global Catalogue of Microorganisms (GCM) 10K type strain sequencing project: providing services to taxonomists for standard genome sequencing and annotation.</title>
        <authorList>
            <consortium name="The Broad Institute Genomics Platform"/>
            <consortium name="The Broad Institute Genome Sequencing Center for Infectious Disease"/>
            <person name="Wu L."/>
            <person name="Ma J."/>
        </authorList>
    </citation>
    <scope>NUCLEOTIDE SEQUENCE [LARGE SCALE GENOMIC DNA]</scope>
    <source>
        <strain evidence="2 3">JCM 12696</strain>
    </source>
</reference>
<dbReference type="EMBL" id="BAAAKV010000003">
    <property type="protein sequence ID" value="GAA1152229.1"/>
    <property type="molecule type" value="Genomic_DNA"/>
</dbReference>
<evidence type="ECO:0000313" key="3">
    <source>
        <dbReference type="Proteomes" id="UP001501371"/>
    </source>
</evidence>
<evidence type="ECO:0000313" key="2">
    <source>
        <dbReference type="EMBL" id="GAA1152229.1"/>
    </source>
</evidence>
<dbReference type="RefSeq" id="WP_030741840.1">
    <property type="nucleotide sequence ID" value="NZ_BAAAKV010000003.1"/>
</dbReference>
<name>A0ABN1UIM5_9ACTN</name>
<gene>
    <name evidence="2" type="ORF">GCM10009654_04570</name>
</gene>
<organism evidence="2 3">
    <name type="scientific">Streptomyces hebeiensis</name>
    <dbReference type="NCBI Taxonomy" id="229486"/>
    <lineage>
        <taxon>Bacteria</taxon>
        <taxon>Bacillati</taxon>
        <taxon>Actinomycetota</taxon>
        <taxon>Actinomycetes</taxon>
        <taxon>Kitasatosporales</taxon>
        <taxon>Streptomycetaceae</taxon>
        <taxon>Streptomyces</taxon>
    </lineage>
</organism>
<keyword evidence="1" id="KW-0472">Membrane</keyword>
<comment type="caution">
    <text evidence="2">The sequence shown here is derived from an EMBL/GenBank/DDBJ whole genome shotgun (WGS) entry which is preliminary data.</text>
</comment>
<keyword evidence="3" id="KW-1185">Reference proteome</keyword>
<keyword evidence="1" id="KW-1133">Transmembrane helix</keyword>
<feature type="transmembrane region" description="Helical" evidence="1">
    <location>
        <begin position="42"/>
        <end position="60"/>
    </location>
</feature>
<keyword evidence="1" id="KW-0812">Transmembrane</keyword>
<sequence length="113" mass="12017">MPETPDTPYLLAAVALSAAVTWGLRALPFAVLTPLRASRTVHYLSTHMPAGVMVMLLVYCLRDLPLADPPRLLAPLSALAVTVGLHLWRRNALLSILAGTAVHVALASTVFAP</sequence>
<feature type="transmembrane region" description="Helical" evidence="1">
    <location>
        <begin position="94"/>
        <end position="112"/>
    </location>
</feature>
<protein>
    <submittedName>
        <fullName evidence="2">AzlD domain-containing protein</fullName>
    </submittedName>
</protein>